<dbReference type="AlphaFoldDB" id="A0AA37HYK4"/>
<evidence type="ECO:0000313" key="7">
    <source>
        <dbReference type="EMBL" id="GJD81988.1"/>
    </source>
</evidence>
<keyword evidence="8" id="KW-1185">Reference proteome</keyword>
<protein>
    <submittedName>
        <fullName evidence="7">HTH-type transcriptional regulator CynR</fullName>
    </submittedName>
</protein>
<feature type="domain" description="HTH lysR-type" evidence="6">
    <location>
        <begin position="1"/>
        <end position="58"/>
    </location>
</feature>
<dbReference type="GO" id="GO:0003700">
    <property type="term" value="F:DNA-binding transcription factor activity"/>
    <property type="evidence" value="ECO:0007669"/>
    <property type="project" value="InterPro"/>
</dbReference>
<keyword evidence="4" id="KW-0010">Activator</keyword>
<dbReference type="PRINTS" id="PR00039">
    <property type="entry name" value="HTHLYSR"/>
</dbReference>
<reference evidence="7" key="2">
    <citation type="submission" date="2021-08" db="EMBL/GenBank/DDBJ databases">
        <authorList>
            <person name="Tani A."/>
            <person name="Ola A."/>
            <person name="Ogura Y."/>
            <person name="Katsura K."/>
            <person name="Hayashi T."/>
        </authorList>
    </citation>
    <scope>NUCLEOTIDE SEQUENCE</scope>
    <source>
        <strain evidence="7">NBRC 103626</strain>
    </source>
</reference>
<dbReference type="Pfam" id="PF03466">
    <property type="entry name" value="LysR_substrate"/>
    <property type="match status" value="1"/>
</dbReference>
<evidence type="ECO:0000256" key="2">
    <source>
        <dbReference type="ARBA" id="ARBA00023015"/>
    </source>
</evidence>
<dbReference type="SUPFAM" id="SSF46785">
    <property type="entry name" value="Winged helix' DNA-binding domain"/>
    <property type="match status" value="1"/>
</dbReference>
<dbReference type="InterPro" id="IPR000847">
    <property type="entry name" value="LysR_HTH_N"/>
</dbReference>
<dbReference type="InterPro" id="IPR036390">
    <property type="entry name" value="WH_DNA-bd_sf"/>
</dbReference>
<name>A0AA37HYK4_9HYPH</name>
<accession>A0AA37HYK4</accession>
<dbReference type="EMBL" id="BPQM01000182">
    <property type="protein sequence ID" value="GJD81988.1"/>
    <property type="molecule type" value="Genomic_DNA"/>
</dbReference>
<sequence length="333" mass="35093">MDLRQLRYFVAIVEQGSFSRAAEALRVAQPALSQHMRHMEAELGLPLLHRGPRGAVPTEAGARLLTHARAILDRFAEIPDSVRGADRPVTGDVRIGLPGTVSEILSVPLIERVRAEHPGIRLRVAEAMSGYILDWLNRDAVDLAVLYNPAAPKGLVLRHALTEELCLFARAPGGDFSGAVLSGVDLPDGPVPLARAAALPLILPALSHGLRDLIEEAAQAEGAAVTPGIEIDSYARIKELAARGHGFGILPRAAIAAEIAAGAFRAWPIGSPPLRRRIYLAHAADRPLSAAAAAVSGLAWDLLGELVRSGIWPAELAGPTPARPLTGAPGPAI</sequence>
<dbReference type="PROSITE" id="PS50931">
    <property type="entry name" value="HTH_LYSR"/>
    <property type="match status" value="1"/>
</dbReference>
<dbReference type="Gene3D" id="3.40.190.290">
    <property type="match status" value="1"/>
</dbReference>
<evidence type="ECO:0000256" key="5">
    <source>
        <dbReference type="ARBA" id="ARBA00023163"/>
    </source>
</evidence>
<dbReference type="PANTHER" id="PTHR30293:SF0">
    <property type="entry name" value="NITROGEN ASSIMILATION REGULATORY PROTEIN NAC"/>
    <property type="match status" value="1"/>
</dbReference>
<evidence type="ECO:0000259" key="6">
    <source>
        <dbReference type="PROSITE" id="PS50931"/>
    </source>
</evidence>
<dbReference type="InterPro" id="IPR036388">
    <property type="entry name" value="WH-like_DNA-bd_sf"/>
</dbReference>
<organism evidence="7 8">
    <name type="scientific">Methylobacterium gregans</name>
    <dbReference type="NCBI Taxonomy" id="374424"/>
    <lineage>
        <taxon>Bacteria</taxon>
        <taxon>Pseudomonadati</taxon>
        <taxon>Pseudomonadota</taxon>
        <taxon>Alphaproteobacteria</taxon>
        <taxon>Hyphomicrobiales</taxon>
        <taxon>Methylobacteriaceae</taxon>
        <taxon>Methylobacterium</taxon>
    </lineage>
</organism>
<evidence type="ECO:0000256" key="1">
    <source>
        <dbReference type="ARBA" id="ARBA00009437"/>
    </source>
</evidence>
<keyword evidence="3" id="KW-0238">DNA-binding</keyword>
<evidence type="ECO:0000313" key="8">
    <source>
        <dbReference type="Proteomes" id="UP001055108"/>
    </source>
</evidence>
<dbReference type="GO" id="GO:2000142">
    <property type="term" value="P:regulation of DNA-templated transcription initiation"/>
    <property type="evidence" value="ECO:0007669"/>
    <property type="project" value="TreeGrafter"/>
</dbReference>
<dbReference type="Proteomes" id="UP001055108">
    <property type="component" value="Unassembled WGS sequence"/>
</dbReference>
<comment type="similarity">
    <text evidence="1">Belongs to the LysR transcriptional regulatory family.</text>
</comment>
<dbReference type="FunFam" id="1.10.10.10:FF:000001">
    <property type="entry name" value="LysR family transcriptional regulator"/>
    <property type="match status" value="1"/>
</dbReference>
<dbReference type="Pfam" id="PF00126">
    <property type="entry name" value="HTH_1"/>
    <property type="match status" value="1"/>
</dbReference>
<gene>
    <name evidence="7" type="primary">cynR</name>
    <name evidence="7" type="ORF">NBEOAGPD_5246</name>
</gene>
<dbReference type="SUPFAM" id="SSF53850">
    <property type="entry name" value="Periplasmic binding protein-like II"/>
    <property type="match status" value="1"/>
</dbReference>
<dbReference type="GO" id="GO:0003677">
    <property type="term" value="F:DNA binding"/>
    <property type="evidence" value="ECO:0007669"/>
    <property type="project" value="UniProtKB-KW"/>
</dbReference>
<keyword evidence="5" id="KW-0804">Transcription</keyword>
<keyword evidence="2" id="KW-0805">Transcription regulation</keyword>
<dbReference type="RefSeq" id="WP_238307206.1">
    <property type="nucleotide sequence ID" value="NZ_BPQM01000182.1"/>
</dbReference>
<evidence type="ECO:0000256" key="4">
    <source>
        <dbReference type="ARBA" id="ARBA00023159"/>
    </source>
</evidence>
<proteinExistence type="inferred from homology"/>
<dbReference type="InterPro" id="IPR005119">
    <property type="entry name" value="LysR_subst-bd"/>
</dbReference>
<dbReference type="PANTHER" id="PTHR30293">
    <property type="entry name" value="TRANSCRIPTIONAL REGULATORY PROTEIN NAC-RELATED"/>
    <property type="match status" value="1"/>
</dbReference>
<reference evidence="7" key="1">
    <citation type="journal article" date="2016" name="Front. Microbiol.">
        <title>Genome Sequence of the Piezophilic, Mesophilic Sulfate-Reducing Bacterium Desulfovibrio indicus J2T.</title>
        <authorList>
            <person name="Cao J."/>
            <person name="Maignien L."/>
            <person name="Shao Z."/>
            <person name="Alain K."/>
            <person name="Jebbar M."/>
        </authorList>
    </citation>
    <scope>NUCLEOTIDE SEQUENCE</scope>
    <source>
        <strain evidence="7">NBRC 103626</strain>
    </source>
</reference>
<comment type="caution">
    <text evidence="7">The sequence shown here is derived from an EMBL/GenBank/DDBJ whole genome shotgun (WGS) entry which is preliminary data.</text>
</comment>
<dbReference type="Gene3D" id="1.10.10.10">
    <property type="entry name" value="Winged helix-like DNA-binding domain superfamily/Winged helix DNA-binding domain"/>
    <property type="match status" value="1"/>
</dbReference>
<evidence type="ECO:0000256" key="3">
    <source>
        <dbReference type="ARBA" id="ARBA00023125"/>
    </source>
</evidence>